<organism evidence="1 2">
    <name type="scientific">Vicia faba</name>
    <name type="common">Broad bean</name>
    <name type="synonym">Faba vulgaris</name>
    <dbReference type="NCBI Taxonomy" id="3906"/>
    <lineage>
        <taxon>Eukaryota</taxon>
        <taxon>Viridiplantae</taxon>
        <taxon>Streptophyta</taxon>
        <taxon>Embryophyta</taxon>
        <taxon>Tracheophyta</taxon>
        <taxon>Spermatophyta</taxon>
        <taxon>Magnoliopsida</taxon>
        <taxon>eudicotyledons</taxon>
        <taxon>Gunneridae</taxon>
        <taxon>Pentapetalae</taxon>
        <taxon>rosids</taxon>
        <taxon>fabids</taxon>
        <taxon>Fabales</taxon>
        <taxon>Fabaceae</taxon>
        <taxon>Papilionoideae</taxon>
        <taxon>50 kb inversion clade</taxon>
        <taxon>NPAAA clade</taxon>
        <taxon>Hologalegina</taxon>
        <taxon>IRL clade</taxon>
        <taxon>Fabeae</taxon>
        <taxon>Vicia</taxon>
    </lineage>
</organism>
<evidence type="ECO:0000313" key="2">
    <source>
        <dbReference type="Proteomes" id="UP001157006"/>
    </source>
</evidence>
<dbReference type="EMBL" id="CATIWC010000815">
    <property type="protein sequence ID" value="CAI8583576.1"/>
    <property type="molecule type" value="Genomic_DNA"/>
</dbReference>
<name>A0AAV0YCK4_VICFA</name>
<keyword evidence="2" id="KW-1185">Reference proteome</keyword>
<accession>A0AAV0YCK4</accession>
<sequence length="148" mass="16831">MSCYKLPESCCHEIEALLAKLWRGVKEGERKLHWLKWDKMVSSGKAFLAYVGGGNSLLGKVSKSRYFPRCSILDSKAGFSPSYACRSILSAKDIIQQGHRWRIRDGSKVRVWKDNWLADNSGLSIKILVRSIGEEAMVKELIDQDLQR</sequence>
<protein>
    <submittedName>
        <fullName evidence="1">Uncharacterized protein</fullName>
    </submittedName>
</protein>
<comment type="caution">
    <text evidence="1">The sequence shown here is derived from an EMBL/GenBank/DDBJ whole genome shotgun (WGS) entry which is preliminary data.</text>
</comment>
<gene>
    <name evidence="1" type="ORF">VFH_U033640</name>
</gene>
<dbReference type="Proteomes" id="UP001157006">
    <property type="component" value="Unassembled WGS sequence"/>
</dbReference>
<evidence type="ECO:0000313" key="1">
    <source>
        <dbReference type="EMBL" id="CAI8583576.1"/>
    </source>
</evidence>
<reference evidence="1 2" key="1">
    <citation type="submission" date="2023-01" db="EMBL/GenBank/DDBJ databases">
        <authorList>
            <person name="Kreplak J."/>
        </authorList>
    </citation>
    <scope>NUCLEOTIDE SEQUENCE [LARGE SCALE GENOMIC DNA]</scope>
</reference>
<proteinExistence type="predicted"/>
<dbReference type="AlphaFoldDB" id="A0AAV0YCK4"/>